<dbReference type="HAMAP" id="MF_00832">
    <property type="entry name" value="RutD"/>
    <property type="match status" value="1"/>
</dbReference>
<comment type="catalytic activity">
    <reaction evidence="2">
        <text>carbamate + 2 H(+) = NH4(+) + CO2</text>
        <dbReference type="Rhea" id="RHEA:15649"/>
        <dbReference type="ChEBI" id="CHEBI:13941"/>
        <dbReference type="ChEBI" id="CHEBI:15378"/>
        <dbReference type="ChEBI" id="CHEBI:16526"/>
        <dbReference type="ChEBI" id="CHEBI:28938"/>
    </reaction>
</comment>
<comment type="caution">
    <text evidence="4">The sequence shown here is derived from an EMBL/GenBank/DDBJ whole genome shotgun (WGS) entry which is preliminary data.</text>
</comment>
<sequence>MAVVAHDVHGPAHGQADRPTVLLSSGLGGAAAFWKPQVEGLVAAGWRVIAYDQRGTGRTGGTLPTPYSIAHMAEDVRELLDATQTDRCHLVGHALGGLVGLQLALDAPGRVASLALVNAWSRPNPHSARCFDARLALLAAGGARAYCEAQPIFLYPADWCAAHPARVQAEVDHAVDHFPGADTMRARIAALRAFDVDALLARISAPVWISAAQDDVLVPWTCSQRLAEGLPRAELHRLPHGGHAHSVTQAEAFNTALLAFLARHKTP</sequence>
<proteinExistence type="inferred from homology"/>
<dbReference type="AlphaFoldDB" id="A0A368XXL0"/>
<dbReference type="NCBIfam" id="TIGR03611">
    <property type="entry name" value="RutD"/>
    <property type="match status" value="1"/>
</dbReference>
<evidence type="ECO:0000313" key="5">
    <source>
        <dbReference type="Proteomes" id="UP000252884"/>
    </source>
</evidence>
<dbReference type="GO" id="GO:0016811">
    <property type="term" value="F:hydrolase activity, acting on carbon-nitrogen (but not peptide) bonds, in linear amides"/>
    <property type="evidence" value="ECO:0007669"/>
    <property type="project" value="InterPro"/>
</dbReference>
<comment type="function">
    <text evidence="2">Involved in pyrimidine catabolism. May facilitate the hydrolysis of carbamate, a reaction that can also occur spontaneously.</text>
</comment>
<evidence type="ECO:0000256" key="2">
    <source>
        <dbReference type="HAMAP-Rule" id="MF_00832"/>
    </source>
</evidence>
<organism evidence="4 5">
    <name type="scientific">Pseudorhodoferax soli</name>
    <dbReference type="NCBI Taxonomy" id="545864"/>
    <lineage>
        <taxon>Bacteria</taxon>
        <taxon>Pseudomonadati</taxon>
        <taxon>Pseudomonadota</taxon>
        <taxon>Betaproteobacteria</taxon>
        <taxon>Burkholderiales</taxon>
        <taxon>Comamonadaceae</taxon>
    </lineage>
</organism>
<dbReference type="EC" id="3.5.1.-" evidence="2"/>
<accession>A0A368XXL0</accession>
<name>A0A368XXL0_9BURK</name>
<evidence type="ECO:0000313" key="4">
    <source>
        <dbReference type="EMBL" id="RCW71778.1"/>
    </source>
</evidence>
<feature type="domain" description="AB hydrolase-1" evidence="3">
    <location>
        <begin position="19"/>
        <end position="138"/>
    </location>
</feature>
<dbReference type="InterPro" id="IPR000073">
    <property type="entry name" value="AB_hydrolase_1"/>
</dbReference>
<evidence type="ECO:0000259" key="3">
    <source>
        <dbReference type="Pfam" id="PF00561"/>
    </source>
</evidence>
<dbReference type="Pfam" id="PF00561">
    <property type="entry name" value="Abhydrolase_1"/>
    <property type="match status" value="1"/>
</dbReference>
<reference evidence="4 5" key="1">
    <citation type="submission" date="2018-07" db="EMBL/GenBank/DDBJ databases">
        <title>Genomic Encyclopedia of Type Strains, Phase IV (KMG-IV): sequencing the most valuable type-strain genomes for metagenomic binning, comparative biology and taxonomic classification.</title>
        <authorList>
            <person name="Goeker M."/>
        </authorList>
    </citation>
    <scope>NUCLEOTIDE SEQUENCE [LARGE SCALE GENOMIC DNA]</scope>
    <source>
        <strain evidence="4 5">DSM 21634</strain>
    </source>
</reference>
<dbReference type="InterPro" id="IPR019913">
    <property type="entry name" value="Pyrimidine_utilisation_RutD"/>
</dbReference>
<dbReference type="PANTHER" id="PTHR43798">
    <property type="entry name" value="MONOACYLGLYCEROL LIPASE"/>
    <property type="match status" value="1"/>
</dbReference>
<dbReference type="SUPFAM" id="SSF53474">
    <property type="entry name" value="alpha/beta-Hydrolases"/>
    <property type="match status" value="1"/>
</dbReference>
<dbReference type="InterPro" id="IPR029058">
    <property type="entry name" value="AB_hydrolase_fold"/>
</dbReference>
<dbReference type="PANTHER" id="PTHR43798:SF33">
    <property type="entry name" value="HYDROLASE, PUTATIVE (AFU_ORTHOLOGUE AFUA_2G14860)-RELATED"/>
    <property type="match status" value="1"/>
</dbReference>
<dbReference type="OrthoDB" id="9779853at2"/>
<keyword evidence="1 2" id="KW-0378">Hydrolase</keyword>
<dbReference type="Gene3D" id="3.40.50.1820">
    <property type="entry name" value="alpha/beta hydrolase"/>
    <property type="match status" value="1"/>
</dbReference>
<comment type="similarity">
    <text evidence="2">Belongs to the AB hydrolase superfamily. Hydrolase RutD family.</text>
</comment>
<keyword evidence="5" id="KW-1185">Reference proteome</keyword>
<dbReference type="GO" id="GO:0019740">
    <property type="term" value="P:nitrogen utilization"/>
    <property type="evidence" value="ECO:0007669"/>
    <property type="project" value="UniProtKB-UniRule"/>
</dbReference>
<dbReference type="PRINTS" id="PR00111">
    <property type="entry name" value="ABHYDROLASE"/>
</dbReference>
<dbReference type="GO" id="GO:0016020">
    <property type="term" value="C:membrane"/>
    <property type="evidence" value="ECO:0007669"/>
    <property type="project" value="TreeGrafter"/>
</dbReference>
<dbReference type="InterPro" id="IPR050266">
    <property type="entry name" value="AB_hydrolase_sf"/>
</dbReference>
<dbReference type="GO" id="GO:0006212">
    <property type="term" value="P:uracil catabolic process"/>
    <property type="evidence" value="ECO:0007669"/>
    <property type="project" value="UniProtKB-UniRule"/>
</dbReference>
<dbReference type="Proteomes" id="UP000252884">
    <property type="component" value="Unassembled WGS sequence"/>
</dbReference>
<protein>
    <recommendedName>
        <fullName evidence="2">Putative carbamate hydrolase RutD</fullName>
        <ecNumber evidence="2">3.5.1.-</ecNumber>
    </recommendedName>
    <alternativeName>
        <fullName evidence="2">Aminohydrolase</fullName>
    </alternativeName>
</protein>
<dbReference type="RefSeq" id="WP_114468950.1">
    <property type="nucleotide sequence ID" value="NZ_QPJK01000004.1"/>
</dbReference>
<evidence type="ECO:0000256" key="1">
    <source>
        <dbReference type="ARBA" id="ARBA00022801"/>
    </source>
</evidence>
<gene>
    <name evidence="2" type="primary">rutD</name>
    <name evidence="4" type="ORF">DES41_104598</name>
</gene>
<dbReference type="EMBL" id="QPJK01000004">
    <property type="protein sequence ID" value="RCW71778.1"/>
    <property type="molecule type" value="Genomic_DNA"/>
</dbReference>